<evidence type="ECO:0000313" key="3">
    <source>
        <dbReference type="Proteomes" id="UP001066276"/>
    </source>
</evidence>
<evidence type="ECO:0000256" key="1">
    <source>
        <dbReference type="SAM" id="MobiDB-lite"/>
    </source>
</evidence>
<evidence type="ECO:0000313" key="2">
    <source>
        <dbReference type="EMBL" id="KAJ1130137.1"/>
    </source>
</evidence>
<dbReference type="AlphaFoldDB" id="A0AAV7PPA4"/>
<sequence length="93" mass="10244">MCVWGVGGHDTAGRRVLQPRVWALLGCGLGHHRADTRAVQEKARANWSRRHGPSESWSGGERGGRKPTEETISEEEDEKVLTMMVQTAAGKHV</sequence>
<dbReference type="Proteomes" id="UP001066276">
    <property type="component" value="Chromosome 7"/>
</dbReference>
<proteinExistence type="predicted"/>
<gene>
    <name evidence="2" type="ORF">NDU88_008493</name>
</gene>
<reference evidence="2" key="1">
    <citation type="journal article" date="2022" name="bioRxiv">
        <title>Sequencing and chromosome-scale assembly of the giantPleurodeles waltlgenome.</title>
        <authorList>
            <person name="Brown T."/>
            <person name="Elewa A."/>
            <person name="Iarovenko S."/>
            <person name="Subramanian E."/>
            <person name="Araus A.J."/>
            <person name="Petzold A."/>
            <person name="Susuki M."/>
            <person name="Suzuki K.-i.T."/>
            <person name="Hayashi T."/>
            <person name="Toyoda A."/>
            <person name="Oliveira C."/>
            <person name="Osipova E."/>
            <person name="Leigh N.D."/>
            <person name="Simon A."/>
            <person name="Yun M.H."/>
        </authorList>
    </citation>
    <scope>NUCLEOTIDE SEQUENCE</scope>
    <source>
        <strain evidence="2">20211129_DDA</strain>
        <tissue evidence="2">Liver</tissue>
    </source>
</reference>
<feature type="region of interest" description="Disordered" evidence="1">
    <location>
        <begin position="40"/>
        <end position="76"/>
    </location>
</feature>
<accession>A0AAV7PPA4</accession>
<name>A0AAV7PPA4_PLEWA</name>
<dbReference type="EMBL" id="JANPWB010000011">
    <property type="protein sequence ID" value="KAJ1130137.1"/>
    <property type="molecule type" value="Genomic_DNA"/>
</dbReference>
<protein>
    <submittedName>
        <fullName evidence="2">Uncharacterized protein</fullName>
    </submittedName>
</protein>
<keyword evidence="3" id="KW-1185">Reference proteome</keyword>
<comment type="caution">
    <text evidence="2">The sequence shown here is derived from an EMBL/GenBank/DDBJ whole genome shotgun (WGS) entry which is preliminary data.</text>
</comment>
<organism evidence="2 3">
    <name type="scientific">Pleurodeles waltl</name>
    <name type="common">Iberian ribbed newt</name>
    <dbReference type="NCBI Taxonomy" id="8319"/>
    <lineage>
        <taxon>Eukaryota</taxon>
        <taxon>Metazoa</taxon>
        <taxon>Chordata</taxon>
        <taxon>Craniata</taxon>
        <taxon>Vertebrata</taxon>
        <taxon>Euteleostomi</taxon>
        <taxon>Amphibia</taxon>
        <taxon>Batrachia</taxon>
        <taxon>Caudata</taxon>
        <taxon>Salamandroidea</taxon>
        <taxon>Salamandridae</taxon>
        <taxon>Pleurodelinae</taxon>
        <taxon>Pleurodeles</taxon>
    </lineage>
</organism>